<feature type="compositionally biased region" description="Basic residues" evidence="1">
    <location>
        <begin position="286"/>
        <end position="296"/>
    </location>
</feature>
<gene>
    <name evidence="3" type="ORF">GCM10025868_01800</name>
</gene>
<sequence length="296" mass="31293">MSTATTARPRTDLVPPSTDGFVHVLRAEWLRLWSVRSTAWTLLATFVVTVGISMLAVWGTMQGVQDGQDVGPFDATSLTLAGLGFGQAAIAVLGAMVISTEYSTGGIRSTLTATPHRLRLLGAKALAFVVVSFVLGLVSCFAAYFIGRLFLLDQFHTDLGDPGVLRAVVGGALYLVGSGMFGFALGVLLRNTPAAITIAVALLLVVSPLTGLLPGDWGDAIQIRFVSNAGQQITNAQPLPDQAQPVGRLRLVHRRVAAAARGRGGPHAPPRRLTGRTASAVARLSRAGRRPRSRRR</sequence>
<dbReference type="EMBL" id="BSUZ01000001">
    <property type="protein sequence ID" value="GMA84930.1"/>
    <property type="molecule type" value="Genomic_DNA"/>
</dbReference>
<dbReference type="Proteomes" id="UP001157017">
    <property type="component" value="Unassembled WGS sequence"/>
</dbReference>
<evidence type="ECO:0000313" key="4">
    <source>
        <dbReference type="Proteomes" id="UP001157017"/>
    </source>
</evidence>
<dbReference type="PANTHER" id="PTHR37305">
    <property type="entry name" value="INTEGRAL MEMBRANE PROTEIN-RELATED"/>
    <property type="match status" value="1"/>
</dbReference>
<feature type="transmembrane region" description="Helical" evidence="2">
    <location>
        <begin position="167"/>
        <end position="189"/>
    </location>
</feature>
<keyword evidence="2" id="KW-0472">Membrane</keyword>
<accession>A0ABQ6J9R4</accession>
<reference evidence="4" key="1">
    <citation type="journal article" date="2019" name="Int. J. Syst. Evol. Microbiol.">
        <title>The Global Catalogue of Microorganisms (GCM) 10K type strain sequencing project: providing services to taxonomists for standard genome sequencing and annotation.</title>
        <authorList>
            <consortium name="The Broad Institute Genomics Platform"/>
            <consortium name="The Broad Institute Genome Sequencing Center for Infectious Disease"/>
            <person name="Wu L."/>
            <person name="Ma J."/>
        </authorList>
    </citation>
    <scope>NUCLEOTIDE SEQUENCE [LARGE SCALE GENOMIC DNA]</scope>
    <source>
        <strain evidence="4">NBRC 108730</strain>
    </source>
</reference>
<feature type="transmembrane region" description="Helical" evidence="2">
    <location>
        <begin position="39"/>
        <end position="58"/>
    </location>
</feature>
<evidence type="ECO:0000256" key="1">
    <source>
        <dbReference type="SAM" id="MobiDB-lite"/>
    </source>
</evidence>
<evidence type="ECO:0000313" key="3">
    <source>
        <dbReference type="EMBL" id="GMA84930.1"/>
    </source>
</evidence>
<dbReference type="Pfam" id="PF12730">
    <property type="entry name" value="ABC2_membrane_4"/>
    <property type="match status" value="1"/>
</dbReference>
<keyword evidence="2" id="KW-0812">Transmembrane</keyword>
<name>A0ABQ6J9R4_9ACTN</name>
<evidence type="ECO:0000256" key="2">
    <source>
        <dbReference type="SAM" id="Phobius"/>
    </source>
</evidence>
<feature type="transmembrane region" description="Helical" evidence="2">
    <location>
        <begin position="125"/>
        <end position="147"/>
    </location>
</feature>
<feature type="region of interest" description="Disordered" evidence="1">
    <location>
        <begin position="259"/>
        <end position="296"/>
    </location>
</feature>
<feature type="transmembrane region" description="Helical" evidence="2">
    <location>
        <begin position="78"/>
        <end position="98"/>
    </location>
</feature>
<keyword evidence="2" id="KW-1133">Transmembrane helix</keyword>
<keyword evidence="4" id="KW-1185">Reference proteome</keyword>
<proteinExistence type="predicted"/>
<dbReference type="PANTHER" id="PTHR37305:SF1">
    <property type="entry name" value="MEMBRANE PROTEIN"/>
    <property type="match status" value="1"/>
</dbReference>
<organism evidence="3 4">
    <name type="scientific">Angustibacter aerolatus</name>
    <dbReference type="NCBI Taxonomy" id="1162965"/>
    <lineage>
        <taxon>Bacteria</taxon>
        <taxon>Bacillati</taxon>
        <taxon>Actinomycetota</taxon>
        <taxon>Actinomycetes</taxon>
        <taxon>Kineosporiales</taxon>
        <taxon>Kineosporiaceae</taxon>
    </lineage>
</organism>
<protein>
    <submittedName>
        <fullName evidence="3">ABC transporter permease</fullName>
    </submittedName>
</protein>
<feature type="transmembrane region" description="Helical" evidence="2">
    <location>
        <begin position="196"/>
        <end position="215"/>
    </location>
</feature>
<comment type="caution">
    <text evidence="3">The sequence shown here is derived from an EMBL/GenBank/DDBJ whole genome shotgun (WGS) entry which is preliminary data.</text>
</comment>